<keyword evidence="2" id="KW-1185">Reference proteome</keyword>
<comment type="caution">
    <text evidence="1">The sequence shown here is derived from an EMBL/GenBank/DDBJ whole genome shotgun (WGS) entry which is preliminary data.</text>
</comment>
<organism evidence="1 2">
    <name type="scientific">Trifolium medium</name>
    <dbReference type="NCBI Taxonomy" id="97028"/>
    <lineage>
        <taxon>Eukaryota</taxon>
        <taxon>Viridiplantae</taxon>
        <taxon>Streptophyta</taxon>
        <taxon>Embryophyta</taxon>
        <taxon>Tracheophyta</taxon>
        <taxon>Spermatophyta</taxon>
        <taxon>Magnoliopsida</taxon>
        <taxon>eudicotyledons</taxon>
        <taxon>Gunneridae</taxon>
        <taxon>Pentapetalae</taxon>
        <taxon>rosids</taxon>
        <taxon>fabids</taxon>
        <taxon>Fabales</taxon>
        <taxon>Fabaceae</taxon>
        <taxon>Papilionoideae</taxon>
        <taxon>50 kb inversion clade</taxon>
        <taxon>NPAAA clade</taxon>
        <taxon>Hologalegina</taxon>
        <taxon>IRL clade</taxon>
        <taxon>Trifolieae</taxon>
        <taxon>Trifolium</taxon>
    </lineage>
</organism>
<evidence type="ECO:0000313" key="2">
    <source>
        <dbReference type="Proteomes" id="UP000265520"/>
    </source>
</evidence>
<dbReference type="AlphaFoldDB" id="A0A392UTQ8"/>
<gene>
    <name evidence="1" type="ORF">A2U01_0099782</name>
</gene>
<name>A0A392UTQ8_9FABA</name>
<dbReference type="EMBL" id="LXQA010952317">
    <property type="protein sequence ID" value="MCI78512.1"/>
    <property type="molecule type" value="Genomic_DNA"/>
</dbReference>
<evidence type="ECO:0000313" key="1">
    <source>
        <dbReference type="EMBL" id="MCI78512.1"/>
    </source>
</evidence>
<dbReference type="Proteomes" id="UP000265520">
    <property type="component" value="Unassembled WGS sequence"/>
</dbReference>
<protein>
    <submittedName>
        <fullName evidence="1">Uncharacterized protein</fullName>
    </submittedName>
</protein>
<feature type="non-terminal residue" evidence="1">
    <location>
        <position position="16"/>
    </location>
</feature>
<sequence>MVENHKMDSGVGYARG</sequence>
<reference evidence="1 2" key="1">
    <citation type="journal article" date="2018" name="Front. Plant Sci.">
        <title>Red Clover (Trifolium pratense) and Zigzag Clover (T. medium) - A Picture of Genomic Similarities and Differences.</title>
        <authorList>
            <person name="Dluhosova J."/>
            <person name="Istvanek J."/>
            <person name="Nedelnik J."/>
            <person name="Repkova J."/>
        </authorList>
    </citation>
    <scope>NUCLEOTIDE SEQUENCE [LARGE SCALE GENOMIC DNA]</scope>
    <source>
        <strain evidence="2">cv. 10/8</strain>
        <tissue evidence="1">Leaf</tissue>
    </source>
</reference>
<proteinExistence type="predicted"/>
<accession>A0A392UTQ8</accession>